<sequence length="1215" mass="138804">MTEYDDISPVINNNTPFEIKSGDECSPKIFENFTGSLTRLGHSLLSSSSVRREDDVYLDIEKIPVENNIDIISCSPDNNFVASWCREDGILAVWPITKDRVGKQLSPSFAVKSPFDKTNVDGSKIYISVSEEGKYVSISRIKILDGGEEETPNMEKVESERMNGKSLDFISSSSFVVYSTANSSQPPHDSKLSDLEISGPLIFVPHSRLVCFTRHEMYTFSTKSWKIIHSLRISQLIRSTPGYNHERNQFLLDVYDIMADSLRYGYLLWSERDRGLSVWDLDGMLKQWFYVESKNDSPKDCLHAISKDGNLVASECLPTEDGLVISTMLDRNHSICWGQIHNDDDVELCRFKFEPWRFCGSSEAFIAWLDETRFLMAGRDSVQIYQIKPRGNLLRTELRYIWTVPIAQNSEIKYLSLETMQRQDESNYLCLKVQLMNQHEIGIPLPAKDDDLDCKTVSDACMAVHFLRLQFDEERDFDQLAIKRQLQKLIENAVDKYPSAFSKISTGNGDIIYPMEDFILLSWDNIVKNILDSNQYIPLFHNEEQSESALSLLVELQKSELVEQMISYIIKNVRQRYNPARAKFANSSVESSKTRVQQPGFAWTIGKVLLDLYKYYPDKGARVLKECSYFTTSLETPVRILKTNLGRTSVYEERSFLPELAGVTRKAQLPKETSGAHSRRRKIMDWLRATFSRTPKVGSDEDPQKSRNNKKMTVYSSSSFIDNSRKYPINKESHVYRKQLRKKRLDNLQKTHPAKLCVVPLPDFCVYPSIPKVYDDATYFQRVKRFWNLYVTPSQMSPFADIAINGPPEMFSEVAMEAIIKFKWEKFAKAYFLNSFILYLIYATLFCVTVSIDYDLVPSVSQKIETWKDVLFIIVTIVAIYLLLQEFRQMVGRWKIYFSSFFNYIDLASYGLPLATCLMVVAAKSEPPDWLKSFAVLMVWLNALLLSRAFAGPGKFIAILIEIGKKITPLILTLSIIVIGFSNALFVLLRNTDSNDITLGYSGSITNSSSGDVIGSLTMRQDVRTDTNQWTRFDAALFATYKFLGIGWEAVTTVEPTWALRVMMVLFSFVTVIVILNVLIGLITEVFVGSLQVGRQAWLRQRAELIAELELFFISPSKRLKANWFPHLVYYESHLDSINKWQRKLYQEERGDLDVDFVKGELKTVRDDLQAELKELKGMVGHIRIALGVGKIPSEGDSAGGSKTGSNRNSAISLQ</sequence>
<gene>
    <name evidence="1" type="ORF">ACOLOM_LOCUS3519</name>
</gene>
<dbReference type="Proteomes" id="UP000789525">
    <property type="component" value="Unassembled WGS sequence"/>
</dbReference>
<name>A0ACA9LBJ7_9GLOM</name>
<organism evidence="1 2">
    <name type="scientific">Acaulospora colombiana</name>
    <dbReference type="NCBI Taxonomy" id="27376"/>
    <lineage>
        <taxon>Eukaryota</taxon>
        <taxon>Fungi</taxon>
        <taxon>Fungi incertae sedis</taxon>
        <taxon>Mucoromycota</taxon>
        <taxon>Glomeromycotina</taxon>
        <taxon>Glomeromycetes</taxon>
        <taxon>Diversisporales</taxon>
        <taxon>Acaulosporaceae</taxon>
        <taxon>Acaulospora</taxon>
    </lineage>
</organism>
<accession>A0ACA9LBJ7</accession>
<proteinExistence type="predicted"/>
<protein>
    <submittedName>
        <fullName evidence="1">4234_t:CDS:1</fullName>
    </submittedName>
</protein>
<comment type="caution">
    <text evidence="1">The sequence shown here is derived from an EMBL/GenBank/DDBJ whole genome shotgun (WGS) entry which is preliminary data.</text>
</comment>
<evidence type="ECO:0000313" key="1">
    <source>
        <dbReference type="EMBL" id="CAG8517891.1"/>
    </source>
</evidence>
<reference evidence="1" key="1">
    <citation type="submission" date="2021-06" db="EMBL/GenBank/DDBJ databases">
        <authorList>
            <person name="Kallberg Y."/>
            <person name="Tangrot J."/>
            <person name="Rosling A."/>
        </authorList>
    </citation>
    <scope>NUCLEOTIDE SEQUENCE</scope>
    <source>
        <strain evidence="1">CL356</strain>
    </source>
</reference>
<dbReference type="EMBL" id="CAJVPT010005242">
    <property type="protein sequence ID" value="CAG8517891.1"/>
    <property type="molecule type" value="Genomic_DNA"/>
</dbReference>
<keyword evidence="2" id="KW-1185">Reference proteome</keyword>
<evidence type="ECO:0000313" key="2">
    <source>
        <dbReference type="Proteomes" id="UP000789525"/>
    </source>
</evidence>